<dbReference type="GO" id="GO:0005737">
    <property type="term" value="C:cytoplasm"/>
    <property type="evidence" value="ECO:0007669"/>
    <property type="project" value="UniProtKB-SubCell"/>
</dbReference>
<evidence type="ECO:0000256" key="4">
    <source>
        <dbReference type="ARBA" id="ARBA00022832"/>
    </source>
</evidence>
<dbReference type="GO" id="GO:0006633">
    <property type="term" value="P:fatty acid biosynthetic process"/>
    <property type="evidence" value="ECO:0007669"/>
    <property type="project" value="UniProtKB-UniRule"/>
</dbReference>
<evidence type="ECO:0000313" key="10">
    <source>
        <dbReference type="EMBL" id="QSX08280.1"/>
    </source>
</evidence>
<dbReference type="InterPro" id="IPR002582">
    <property type="entry name" value="ACPS"/>
</dbReference>
<feature type="binding site" evidence="8">
    <location>
        <position position="8"/>
    </location>
    <ligand>
        <name>Mg(2+)</name>
        <dbReference type="ChEBI" id="CHEBI:18420"/>
    </ligand>
</feature>
<keyword evidence="8" id="KW-0963">Cytoplasm</keyword>
<dbReference type="GO" id="GO:0000287">
    <property type="term" value="F:magnesium ion binding"/>
    <property type="evidence" value="ECO:0007669"/>
    <property type="project" value="UniProtKB-UniRule"/>
</dbReference>
<dbReference type="EC" id="2.7.8.7" evidence="8"/>
<keyword evidence="1 8" id="KW-0444">Lipid biosynthesis</keyword>
<dbReference type="InterPro" id="IPR004568">
    <property type="entry name" value="Ppantetheine-prot_Trfase_dom"/>
</dbReference>
<evidence type="ECO:0000313" key="11">
    <source>
        <dbReference type="Proteomes" id="UP000663499"/>
    </source>
</evidence>
<keyword evidence="6 8" id="KW-0443">Lipid metabolism</keyword>
<feature type="binding site" evidence="8">
    <location>
        <position position="56"/>
    </location>
    <ligand>
        <name>Mg(2+)</name>
        <dbReference type="ChEBI" id="CHEBI:18420"/>
    </ligand>
</feature>
<name>A0A974XGH1_9FIRM</name>
<dbReference type="RefSeq" id="WP_207299622.1">
    <property type="nucleotide sequence ID" value="NZ_CP071444.1"/>
</dbReference>
<keyword evidence="2 8" id="KW-0808">Transferase</keyword>
<dbReference type="NCBIfam" id="TIGR00516">
    <property type="entry name" value="acpS"/>
    <property type="match status" value="1"/>
</dbReference>
<keyword evidence="7 8" id="KW-0275">Fatty acid biosynthesis</keyword>
<dbReference type="SUPFAM" id="SSF56214">
    <property type="entry name" value="4'-phosphopantetheinyl transferase"/>
    <property type="match status" value="1"/>
</dbReference>
<dbReference type="InterPro" id="IPR008278">
    <property type="entry name" value="4-PPantetheinyl_Trfase_dom"/>
</dbReference>
<evidence type="ECO:0000256" key="3">
    <source>
        <dbReference type="ARBA" id="ARBA00022723"/>
    </source>
</evidence>
<dbReference type="Pfam" id="PF01648">
    <property type="entry name" value="ACPS"/>
    <property type="match status" value="1"/>
</dbReference>
<dbReference type="HAMAP" id="MF_00101">
    <property type="entry name" value="AcpS"/>
    <property type="match status" value="1"/>
</dbReference>
<dbReference type="EMBL" id="CP071444">
    <property type="protein sequence ID" value="QSX08280.1"/>
    <property type="molecule type" value="Genomic_DNA"/>
</dbReference>
<keyword evidence="4 8" id="KW-0276">Fatty acid metabolism</keyword>
<dbReference type="InterPro" id="IPR037143">
    <property type="entry name" value="4-PPantetheinyl_Trfase_dom_sf"/>
</dbReference>
<evidence type="ECO:0000256" key="2">
    <source>
        <dbReference type="ARBA" id="ARBA00022679"/>
    </source>
</evidence>
<dbReference type="Gene3D" id="3.90.470.20">
    <property type="entry name" value="4'-phosphopantetheinyl transferase domain"/>
    <property type="match status" value="1"/>
</dbReference>
<dbReference type="Proteomes" id="UP000663499">
    <property type="component" value="Chromosome"/>
</dbReference>
<comment type="subcellular location">
    <subcellularLocation>
        <location evidence="8">Cytoplasm</location>
    </subcellularLocation>
</comment>
<gene>
    <name evidence="8" type="primary">acpS</name>
    <name evidence="10" type="ORF">J0B03_10880</name>
</gene>
<evidence type="ECO:0000256" key="6">
    <source>
        <dbReference type="ARBA" id="ARBA00023098"/>
    </source>
</evidence>
<comment type="cofactor">
    <cofactor evidence="8">
        <name>Mg(2+)</name>
        <dbReference type="ChEBI" id="CHEBI:18420"/>
    </cofactor>
</comment>
<dbReference type="GO" id="GO:0008897">
    <property type="term" value="F:holo-[acyl-carrier-protein] synthase activity"/>
    <property type="evidence" value="ECO:0007669"/>
    <property type="project" value="UniProtKB-UniRule"/>
</dbReference>
<comment type="function">
    <text evidence="8">Transfers the 4'-phosphopantetheine moiety from coenzyme A to a Ser of acyl-carrier-protein.</text>
</comment>
<sequence length="127" mass="14078">MVRGIGNDIIEMERIRKALEKNSRFFTKLFTPREQEYLRSRKDFVQAVAGRFAAKEAVAKALGTGFRSFGMADIEILGDDIGKPVVLLSEKVRSAVKGGEDLQVMVTISHSRDHALATALAMEEVSH</sequence>
<evidence type="ECO:0000256" key="1">
    <source>
        <dbReference type="ARBA" id="ARBA00022516"/>
    </source>
</evidence>
<accession>A0A974XGH1</accession>
<evidence type="ECO:0000256" key="8">
    <source>
        <dbReference type="HAMAP-Rule" id="MF_00101"/>
    </source>
</evidence>
<proteinExistence type="inferred from homology"/>
<feature type="domain" description="4'-phosphopantetheinyl transferase" evidence="9">
    <location>
        <begin position="4"/>
        <end position="117"/>
    </location>
</feature>
<dbReference type="NCBIfam" id="TIGR00556">
    <property type="entry name" value="pantethn_trn"/>
    <property type="match status" value="1"/>
</dbReference>
<keyword evidence="3 8" id="KW-0479">Metal-binding</keyword>
<dbReference type="AlphaFoldDB" id="A0A974XGH1"/>
<comment type="catalytic activity">
    <reaction evidence="8">
        <text>apo-[ACP] + CoA = holo-[ACP] + adenosine 3',5'-bisphosphate + H(+)</text>
        <dbReference type="Rhea" id="RHEA:12068"/>
        <dbReference type="Rhea" id="RHEA-COMP:9685"/>
        <dbReference type="Rhea" id="RHEA-COMP:9690"/>
        <dbReference type="ChEBI" id="CHEBI:15378"/>
        <dbReference type="ChEBI" id="CHEBI:29999"/>
        <dbReference type="ChEBI" id="CHEBI:57287"/>
        <dbReference type="ChEBI" id="CHEBI:58343"/>
        <dbReference type="ChEBI" id="CHEBI:64479"/>
        <dbReference type="EC" id="2.7.8.7"/>
    </reaction>
</comment>
<evidence type="ECO:0000256" key="7">
    <source>
        <dbReference type="ARBA" id="ARBA00023160"/>
    </source>
</evidence>
<evidence type="ECO:0000256" key="5">
    <source>
        <dbReference type="ARBA" id="ARBA00022842"/>
    </source>
</evidence>
<evidence type="ECO:0000259" key="9">
    <source>
        <dbReference type="Pfam" id="PF01648"/>
    </source>
</evidence>
<comment type="similarity">
    <text evidence="8">Belongs to the P-Pant transferase superfamily. AcpS family.</text>
</comment>
<keyword evidence="11" id="KW-1185">Reference proteome</keyword>
<organism evidence="10 11">
    <name type="scientific">Alkalibacter rhizosphaerae</name>
    <dbReference type="NCBI Taxonomy" id="2815577"/>
    <lineage>
        <taxon>Bacteria</taxon>
        <taxon>Bacillati</taxon>
        <taxon>Bacillota</taxon>
        <taxon>Clostridia</taxon>
        <taxon>Eubacteriales</taxon>
        <taxon>Eubacteriaceae</taxon>
        <taxon>Alkalibacter</taxon>
    </lineage>
</organism>
<protein>
    <recommendedName>
        <fullName evidence="8">Holo-[acyl-carrier-protein] synthase</fullName>
        <shortName evidence="8">Holo-ACP synthase</shortName>
        <ecNumber evidence="8">2.7.8.7</ecNumber>
    </recommendedName>
    <alternativeName>
        <fullName evidence="8">4'-phosphopantetheinyl transferase AcpS</fullName>
    </alternativeName>
</protein>
<keyword evidence="5 8" id="KW-0460">Magnesium</keyword>
<dbReference type="KEGG" id="alka:J0B03_10880"/>
<reference evidence="10" key="1">
    <citation type="submission" date="2021-03" db="EMBL/GenBank/DDBJ databases">
        <title>Alkalibacter marinus sp. nov., isolated from tidal flat sediment.</title>
        <authorList>
            <person name="Namirimu T."/>
            <person name="Yang J.-A."/>
            <person name="Yang S.-H."/>
            <person name="Kim Y.-J."/>
            <person name="Kwon K.K."/>
        </authorList>
    </citation>
    <scope>NUCLEOTIDE SEQUENCE</scope>
    <source>
        <strain evidence="10">ES005</strain>
    </source>
</reference>